<evidence type="ECO:0000313" key="1">
    <source>
        <dbReference type="EMBL" id="CEI65390.1"/>
    </source>
</evidence>
<keyword evidence="2" id="KW-1185">Reference proteome</keyword>
<reference evidence="2" key="1">
    <citation type="submission" date="2014-10" db="EMBL/GenBank/DDBJ databases">
        <authorList>
            <person name="King R."/>
        </authorList>
    </citation>
    <scope>NUCLEOTIDE SEQUENCE [LARGE SCALE GENOMIC DNA]</scope>
    <source>
        <strain evidence="2">A3/5</strain>
    </source>
</reference>
<dbReference type="Proteomes" id="UP000245910">
    <property type="component" value="Chromosome I"/>
</dbReference>
<dbReference type="EMBL" id="LN649229">
    <property type="protein sequence ID" value="CEI65390.1"/>
    <property type="molecule type" value="Genomic_DNA"/>
</dbReference>
<proteinExistence type="predicted"/>
<protein>
    <submittedName>
        <fullName evidence="1">Uncharacterized protein</fullName>
    </submittedName>
</protein>
<sequence length="95" mass="10964">MRLAVMELNRDRGRHLDRMLSVGAQQSLSPESLKRARARIRRPRMTVLMMEKKRAKDSTAKADCLPAATWAPRREQQLAVHMKCHQFVSINPLLT</sequence>
<dbReference type="AlphaFoldDB" id="A0A2L2TV53"/>
<name>A0A2L2TV53_9HYPO</name>
<accession>A0A2L2TV53</accession>
<organism evidence="1 2">
    <name type="scientific">Fusarium venenatum</name>
    <dbReference type="NCBI Taxonomy" id="56646"/>
    <lineage>
        <taxon>Eukaryota</taxon>
        <taxon>Fungi</taxon>
        <taxon>Dikarya</taxon>
        <taxon>Ascomycota</taxon>
        <taxon>Pezizomycotina</taxon>
        <taxon>Sordariomycetes</taxon>
        <taxon>Hypocreomycetidae</taxon>
        <taxon>Hypocreales</taxon>
        <taxon>Nectriaceae</taxon>
        <taxon>Fusarium</taxon>
    </lineage>
</organism>
<evidence type="ECO:0000313" key="2">
    <source>
        <dbReference type="Proteomes" id="UP000245910"/>
    </source>
</evidence>